<dbReference type="PANTHER" id="PTHR13947">
    <property type="entry name" value="GNAT FAMILY N-ACETYLTRANSFERASE"/>
    <property type="match status" value="1"/>
</dbReference>
<keyword evidence="4" id="KW-1185">Reference proteome</keyword>
<dbReference type="AlphaFoldDB" id="A0A556U3J6"/>
<name>A0A556U3J6_BAGYA</name>
<dbReference type="CDD" id="cd04301">
    <property type="entry name" value="NAT_SF"/>
    <property type="match status" value="1"/>
</dbReference>
<dbReference type="InterPro" id="IPR000182">
    <property type="entry name" value="GNAT_dom"/>
</dbReference>
<evidence type="ECO:0000256" key="1">
    <source>
        <dbReference type="ARBA" id="ARBA00022679"/>
    </source>
</evidence>
<dbReference type="SUPFAM" id="SSF55729">
    <property type="entry name" value="Acyl-CoA N-acyltransferases (Nat)"/>
    <property type="match status" value="1"/>
</dbReference>
<dbReference type="Gene3D" id="3.40.630.30">
    <property type="match status" value="1"/>
</dbReference>
<keyword evidence="1 3" id="KW-0808">Transferase</keyword>
<protein>
    <submittedName>
        <fullName evidence="3">Putative N-acetyltransferase CML1</fullName>
    </submittedName>
</protein>
<evidence type="ECO:0000313" key="4">
    <source>
        <dbReference type="Proteomes" id="UP000319801"/>
    </source>
</evidence>
<dbReference type="Proteomes" id="UP000319801">
    <property type="component" value="Unassembled WGS sequence"/>
</dbReference>
<evidence type="ECO:0000259" key="2">
    <source>
        <dbReference type="PROSITE" id="PS51186"/>
    </source>
</evidence>
<dbReference type="PANTHER" id="PTHR13947:SF58">
    <property type="entry name" value="8B (PUTATIVE,_PSEUDO-RELATED"/>
    <property type="match status" value="1"/>
</dbReference>
<dbReference type="EMBL" id="VCAZ01000044">
    <property type="protein sequence ID" value="TSM36094.1"/>
    <property type="molecule type" value="Genomic_DNA"/>
</dbReference>
<dbReference type="Pfam" id="PF00583">
    <property type="entry name" value="Acetyltransf_1"/>
    <property type="match status" value="1"/>
</dbReference>
<dbReference type="InterPro" id="IPR050769">
    <property type="entry name" value="NAT_camello-type"/>
</dbReference>
<accession>A0A556U3J6</accession>
<comment type="caution">
    <text evidence="3">The sequence shown here is derived from an EMBL/GenBank/DDBJ whole genome shotgun (WGS) entry which is preliminary data.</text>
</comment>
<organism evidence="3 4">
    <name type="scientific">Bagarius yarrelli</name>
    <name type="common">Goonch</name>
    <name type="synonym">Bagrus yarrelli</name>
    <dbReference type="NCBI Taxonomy" id="175774"/>
    <lineage>
        <taxon>Eukaryota</taxon>
        <taxon>Metazoa</taxon>
        <taxon>Chordata</taxon>
        <taxon>Craniata</taxon>
        <taxon>Vertebrata</taxon>
        <taxon>Euteleostomi</taxon>
        <taxon>Actinopterygii</taxon>
        <taxon>Neopterygii</taxon>
        <taxon>Teleostei</taxon>
        <taxon>Ostariophysi</taxon>
        <taxon>Siluriformes</taxon>
        <taxon>Sisoridae</taxon>
        <taxon>Sisorinae</taxon>
        <taxon>Bagarius</taxon>
    </lineage>
</organism>
<sequence>MQDITRYYIKNPDNCFWVAEAEVNGRPLVVGMVAVEGKILPNSDGKKVGELFRMNVSSKCRHTGVGSRLGQTVVDFCKERGFSKIGLHTSSLQKAAIFLYYKMGFKLVQTHTDCKCPWWITMLIRINILQMEKVI</sequence>
<proteinExistence type="predicted"/>
<gene>
    <name evidence="3" type="ORF">Baya_8227</name>
</gene>
<dbReference type="PROSITE" id="PS51186">
    <property type="entry name" value="GNAT"/>
    <property type="match status" value="1"/>
</dbReference>
<dbReference type="GO" id="GO:0008080">
    <property type="term" value="F:N-acetyltransferase activity"/>
    <property type="evidence" value="ECO:0007669"/>
    <property type="project" value="InterPro"/>
</dbReference>
<feature type="domain" description="N-acetyltransferase" evidence="2">
    <location>
        <begin position="1"/>
        <end position="127"/>
    </location>
</feature>
<dbReference type="InterPro" id="IPR016181">
    <property type="entry name" value="Acyl_CoA_acyltransferase"/>
</dbReference>
<evidence type="ECO:0000313" key="3">
    <source>
        <dbReference type="EMBL" id="TSM36094.1"/>
    </source>
</evidence>
<dbReference type="OrthoDB" id="41532at2759"/>
<reference evidence="3 4" key="1">
    <citation type="journal article" date="2019" name="Genome Biol. Evol.">
        <title>Whole-Genome Sequencing of the Giant Devil Catfish, Bagarius yarrelli.</title>
        <authorList>
            <person name="Jiang W."/>
            <person name="Lv Y."/>
            <person name="Cheng L."/>
            <person name="Yang K."/>
            <person name="Chao B."/>
            <person name="Wang X."/>
            <person name="Li Y."/>
            <person name="Pan X."/>
            <person name="You X."/>
            <person name="Zhang Y."/>
            <person name="Yang J."/>
            <person name="Li J."/>
            <person name="Zhang X."/>
            <person name="Liu S."/>
            <person name="Sun C."/>
            <person name="Yang J."/>
            <person name="Shi Q."/>
        </authorList>
    </citation>
    <scope>NUCLEOTIDE SEQUENCE [LARGE SCALE GENOMIC DNA]</scope>
    <source>
        <strain evidence="3">JWS20170419001</strain>
        <tissue evidence="3">Muscle</tissue>
    </source>
</reference>